<dbReference type="PANTHER" id="PTHR43396:SF3">
    <property type="entry name" value="FLAVOHEMOPROTEIN"/>
    <property type="match status" value="1"/>
</dbReference>
<dbReference type="GO" id="GO:0008941">
    <property type="term" value="F:nitric oxide dioxygenase NAD(P)H activity"/>
    <property type="evidence" value="ECO:0007669"/>
    <property type="project" value="TreeGrafter"/>
</dbReference>
<dbReference type="InterPro" id="IPR009050">
    <property type="entry name" value="Globin-like_sf"/>
</dbReference>
<dbReference type="InterPro" id="IPR012292">
    <property type="entry name" value="Globin/Proto"/>
</dbReference>
<keyword evidence="3" id="KW-0479">Metal-binding</keyword>
<dbReference type="Gene3D" id="1.10.490.10">
    <property type="entry name" value="Globins"/>
    <property type="match status" value="1"/>
</dbReference>
<dbReference type="AlphaFoldDB" id="A0A315ZBX8"/>
<evidence type="ECO:0000259" key="6">
    <source>
        <dbReference type="PROSITE" id="PS01033"/>
    </source>
</evidence>
<dbReference type="CDD" id="cd12131">
    <property type="entry name" value="HGbI-like"/>
    <property type="match status" value="1"/>
</dbReference>
<proteinExistence type="inferred from homology"/>
<comment type="similarity">
    <text evidence="5">Belongs to the globin family.</text>
</comment>
<evidence type="ECO:0000256" key="2">
    <source>
        <dbReference type="ARBA" id="ARBA00022621"/>
    </source>
</evidence>
<dbReference type="GO" id="GO:0046872">
    <property type="term" value="F:metal ion binding"/>
    <property type="evidence" value="ECO:0007669"/>
    <property type="project" value="UniProtKB-KW"/>
</dbReference>
<dbReference type="Proteomes" id="UP000245535">
    <property type="component" value="Unassembled WGS sequence"/>
</dbReference>
<keyword evidence="4" id="KW-0408">Iron</keyword>
<dbReference type="InterPro" id="IPR000971">
    <property type="entry name" value="Globin"/>
</dbReference>
<dbReference type="GO" id="GO:0046210">
    <property type="term" value="P:nitric oxide catabolic process"/>
    <property type="evidence" value="ECO:0007669"/>
    <property type="project" value="TreeGrafter"/>
</dbReference>
<evidence type="ECO:0000313" key="7">
    <source>
        <dbReference type="EMBL" id="PWJ42870.1"/>
    </source>
</evidence>
<dbReference type="GO" id="GO:0019825">
    <property type="term" value="F:oxygen binding"/>
    <property type="evidence" value="ECO:0007669"/>
    <property type="project" value="InterPro"/>
</dbReference>
<dbReference type="GO" id="GO:0071949">
    <property type="term" value="F:FAD binding"/>
    <property type="evidence" value="ECO:0007669"/>
    <property type="project" value="TreeGrafter"/>
</dbReference>
<keyword evidence="1 5" id="KW-0349">Heme</keyword>
<keyword evidence="5" id="KW-0813">Transport</keyword>
<dbReference type="RefSeq" id="WP_245935602.1">
    <property type="nucleotide sequence ID" value="NZ_QGDO01000002.1"/>
</dbReference>
<evidence type="ECO:0000256" key="1">
    <source>
        <dbReference type="ARBA" id="ARBA00022617"/>
    </source>
</evidence>
<gene>
    <name evidence="7" type="ORF">BC781_102416</name>
</gene>
<evidence type="ECO:0000256" key="4">
    <source>
        <dbReference type="ARBA" id="ARBA00023004"/>
    </source>
</evidence>
<evidence type="ECO:0000313" key="8">
    <source>
        <dbReference type="Proteomes" id="UP000245535"/>
    </source>
</evidence>
<accession>A0A315ZBX8</accession>
<dbReference type="GO" id="GO:0005344">
    <property type="term" value="F:oxygen carrier activity"/>
    <property type="evidence" value="ECO:0007669"/>
    <property type="project" value="UniProtKB-KW"/>
</dbReference>
<organism evidence="7 8">
    <name type="scientific">Sediminitomix flava</name>
    <dbReference type="NCBI Taxonomy" id="379075"/>
    <lineage>
        <taxon>Bacteria</taxon>
        <taxon>Pseudomonadati</taxon>
        <taxon>Bacteroidota</taxon>
        <taxon>Cytophagia</taxon>
        <taxon>Cytophagales</taxon>
        <taxon>Flammeovirgaceae</taxon>
        <taxon>Sediminitomix</taxon>
    </lineage>
</organism>
<keyword evidence="2 5" id="KW-0561">Oxygen transport</keyword>
<keyword evidence="8" id="KW-1185">Reference proteome</keyword>
<dbReference type="PANTHER" id="PTHR43396">
    <property type="entry name" value="FLAVOHEMOPROTEIN"/>
    <property type="match status" value="1"/>
</dbReference>
<dbReference type="SUPFAM" id="SSF46458">
    <property type="entry name" value="Globin-like"/>
    <property type="match status" value="1"/>
</dbReference>
<evidence type="ECO:0000256" key="3">
    <source>
        <dbReference type="ARBA" id="ARBA00022723"/>
    </source>
</evidence>
<dbReference type="PROSITE" id="PS01033">
    <property type="entry name" value="GLOBIN"/>
    <property type="match status" value="1"/>
</dbReference>
<feature type="domain" description="Globin" evidence="6">
    <location>
        <begin position="20"/>
        <end position="154"/>
    </location>
</feature>
<sequence>MSFFKSLFGKKKKEVVEEGPISTKQKELVQSTFAIVAPIADKAAEIFYNKLFELDPALRPLFKGDMSEQGNKLMTMLAAAVKGLDDLGALVPVVQDLGKRHVDYGVEDSHYDTVGAALLSTLEVGLGENWNEEVKEAWTTVYTVLATTMKDAAATVETV</sequence>
<protein>
    <submittedName>
        <fullName evidence="7">Hemoglobin-like flavoprotein</fullName>
    </submittedName>
</protein>
<dbReference type="PRINTS" id="PR00188">
    <property type="entry name" value="PLANTGLOBIN"/>
</dbReference>
<dbReference type="EMBL" id="QGDO01000002">
    <property type="protein sequence ID" value="PWJ42870.1"/>
    <property type="molecule type" value="Genomic_DNA"/>
</dbReference>
<evidence type="ECO:0000256" key="5">
    <source>
        <dbReference type="RuleBase" id="RU000356"/>
    </source>
</evidence>
<dbReference type="GO" id="GO:0071500">
    <property type="term" value="P:cellular response to nitrosative stress"/>
    <property type="evidence" value="ECO:0007669"/>
    <property type="project" value="TreeGrafter"/>
</dbReference>
<dbReference type="Pfam" id="PF00042">
    <property type="entry name" value="Globin"/>
    <property type="match status" value="1"/>
</dbReference>
<reference evidence="7 8" key="1">
    <citation type="submission" date="2018-03" db="EMBL/GenBank/DDBJ databases">
        <title>Genomic Encyclopedia of Archaeal and Bacterial Type Strains, Phase II (KMG-II): from individual species to whole genera.</title>
        <authorList>
            <person name="Goeker M."/>
        </authorList>
    </citation>
    <scope>NUCLEOTIDE SEQUENCE [LARGE SCALE GENOMIC DNA]</scope>
    <source>
        <strain evidence="7 8">DSM 28229</strain>
    </source>
</reference>
<comment type="caution">
    <text evidence="7">The sequence shown here is derived from an EMBL/GenBank/DDBJ whole genome shotgun (WGS) entry which is preliminary data.</text>
</comment>
<dbReference type="GO" id="GO:0020037">
    <property type="term" value="F:heme binding"/>
    <property type="evidence" value="ECO:0007669"/>
    <property type="project" value="InterPro"/>
</dbReference>
<name>A0A315ZBX8_SEDFL</name>